<dbReference type="OMA" id="HDGTECW"/>
<evidence type="ECO:0000256" key="1">
    <source>
        <dbReference type="SAM" id="MobiDB-lite"/>
    </source>
</evidence>
<dbReference type="Proteomes" id="UP000541154">
    <property type="component" value="Unassembled WGS sequence"/>
</dbReference>
<proteinExistence type="predicted"/>
<accession>A0A5N6G1X9</accession>
<evidence type="ECO:0000313" key="4">
    <source>
        <dbReference type="Proteomes" id="UP000541154"/>
    </source>
</evidence>
<feature type="compositionally biased region" description="Low complexity" evidence="1">
    <location>
        <begin position="151"/>
        <end position="176"/>
    </location>
</feature>
<dbReference type="PROSITE" id="PS51212">
    <property type="entry name" value="WSC"/>
    <property type="match status" value="1"/>
</dbReference>
<dbReference type="Pfam" id="PF01822">
    <property type="entry name" value="WSC"/>
    <property type="match status" value="1"/>
</dbReference>
<feature type="compositionally biased region" description="Polar residues" evidence="1">
    <location>
        <begin position="141"/>
        <end position="150"/>
    </location>
</feature>
<organism evidence="3 4">
    <name type="scientific">Petromyces alliaceus</name>
    <name type="common">Aspergillus alliaceus</name>
    <dbReference type="NCBI Taxonomy" id="209559"/>
    <lineage>
        <taxon>Eukaryota</taxon>
        <taxon>Fungi</taxon>
        <taxon>Dikarya</taxon>
        <taxon>Ascomycota</taxon>
        <taxon>Pezizomycotina</taxon>
        <taxon>Eurotiomycetes</taxon>
        <taxon>Eurotiomycetidae</taxon>
        <taxon>Eurotiales</taxon>
        <taxon>Aspergillaceae</taxon>
        <taxon>Aspergillus</taxon>
        <taxon>Aspergillus subgen. Circumdati</taxon>
    </lineage>
</organism>
<comment type="caution">
    <text evidence="3">The sequence shown here is derived from an EMBL/GenBank/DDBJ whole genome shotgun (WGS) entry which is preliminary data.</text>
</comment>
<evidence type="ECO:0000256" key="2">
    <source>
        <dbReference type="SAM" id="SignalP"/>
    </source>
</evidence>
<feature type="signal peptide" evidence="2">
    <location>
        <begin position="1"/>
        <end position="21"/>
    </location>
</feature>
<reference evidence="3 4" key="1">
    <citation type="submission" date="2019-04" db="EMBL/GenBank/DDBJ databases">
        <title>Aspergillus burnettii sp. nov., novel species from soil in southeast Queensland.</title>
        <authorList>
            <person name="Gilchrist C.L.M."/>
            <person name="Pitt J.I."/>
            <person name="Lange L."/>
            <person name="Lacey H.J."/>
            <person name="Vuong D."/>
            <person name="Midgley D.J."/>
            <person name="Greenfield P."/>
            <person name="Bradbury M."/>
            <person name="Lacey E."/>
            <person name="Busk P.K."/>
            <person name="Pilgaard B."/>
            <person name="Chooi Y.H."/>
            <person name="Piggott A.M."/>
        </authorList>
    </citation>
    <scope>NUCLEOTIDE SEQUENCE [LARGE SCALE GENOMIC DNA]</scope>
    <source>
        <strain evidence="3 4">FRR 5400</strain>
    </source>
</reference>
<dbReference type="AlphaFoldDB" id="A0A5N6G1X9"/>
<name>A0A5N6G1X9_PETAA</name>
<dbReference type="InterPro" id="IPR002889">
    <property type="entry name" value="WSC_carb-bd"/>
</dbReference>
<keyword evidence="2" id="KW-0732">Signal</keyword>
<sequence length="188" mass="19933">MKLLSISSAYLAVLMALLVSAQTPNIQQACYSDSGSFKIQSKFEYQSPGYCTRECTKQGAKYMALHDHSECWCGNSEPDKKYLESDDKCNARCSGWPEAYCGAEDAWSVQQISATAEEVTESDSTSTSSASGSATGSSSSLLTPTPWSNGTASATKSATASRSASSASATPTTSTSAATRRFKLPFFL</sequence>
<protein>
    <submittedName>
        <fullName evidence="3">Uncharacterized protein</fullName>
    </submittedName>
</protein>
<dbReference type="EMBL" id="SPNV01000003">
    <property type="protein sequence ID" value="KAF5867007.1"/>
    <property type="molecule type" value="Genomic_DNA"/>
</dbReference>
<gene>
    <name evidence="3" type="ORF">ETB97_006853</name>
</gene>
<feature type="chain" id="PRO_5043646896" evidence="2">
    <location>
        <begin position="22"/>
        <end position="188"/>
    </location>
</feature>
<keyword evidence="4" id="KW-1185">Reference proteome</keyword>
<dbReference type="SMART" id="SM00321">
    <property type="entry name" value="WSC"/>
    <property type="match status" value="1"/>
</dbReference>
<accession>A0A8H6AEE2</accession>
<feature type="compositionally biased region" description="Low complexity" evidence="1">
    <location>
        <begin position="114"/>
        <end position="140"/>
    </location>
</feature>
<evidence type="ECO:0000313" key="3">
    <source>
        <dbReference type="EMBL" id="KAF5867007.1"/>
    </source>
</evidence>
<feature type="region of interest" description="Disordered" evidence="1">
    <location>
        <begin position="114"/>
        <end position="176"/>
    </location>
</feature>